<gene>
    <name evidence="1" type="ORF">RHMOL_Rhmol09G0132800</name>
</gene>
<dbReference type="Proteomes" id="UP001062846">
    <property type="component" value="Chromosome 9"/>
</dbReference>
<proteinExistence type="predicted"/>
<keyword evidence="2" id="KW-1185">Reference proteome</keyword>
<reference evidence="1" key="1">
    <citation type="submission" date="2022-02" db="EMBL/GenBank/DDBJ databases">
        <title>Plant Genome Project.</title>
        <authorList>
            <person name="Zhang R.-G."/>
        </authorList>
    </citation>
    <scope>NUCLEOTIDE SEQUENCE</scope>
    <source>
        <strain evidence="1">AT1</strain>
    </source>
</reference>
<evidence type="ECO:0000313" key="2">
    <source>
        <dbReference type="Proteomes" id="UP001062846"/>
    </source>
</evidence>
<protein>
    <submittedName>
        <fullName evidence="1">Uncharacterized protein</fullName>
    </submittedName>
</protein>
<evidence type="ECO:0000313" key="1">
    <source>
        <dbReference type="EMBL" id="KAI8538815.1"/>
    </source>
</evidence>
<organism evidence="1 2">
    <name type="scientific">Rhododendron molle</name>
    <name type="common">Chinese azalea</name>
    <name type="synonym">Azalea mollis</name>
    <dbReference type="NCBI Taxonomy" id="49168"/>
    <lineage>
        <taxon>Eukaryota</taxon>
        <taxon>Viridiplantae</taxon>
        <taxon>Streptophyta</taxon>
        <taxon>Embryophyta</taxon>
        <taxon>Tracheophyta</taxon>
        <taxon>Spermatophyta</taxon>
        <taxon>Magnoliopsida</taxon>
        <taxon>eudicotyledons</taxon>
        <taxon>Gunneridae</taxon>
        <taxon>Pentapetalae</taxon>
        <taxon>asterids</taxon>
        <taxon>Ericales</taxon>
        <taxon>Ericaceae</taxon>
        <taxon>Ericoideae</taxon>
        <taxon>Rhodoreae</taxon>
        <taxon>Rhododendron</taxon>
    </lineage>
</organism>
<name>A0ACC0MD95_RHOML</name>
<dbReference type="EMBL" id="CM046396">
    <property type="protein sequence ID" value="KAI8538815.1"/>
    <property type="molecule type" value="Genomic_DNA"/>
</dbReference>
<comment type="caution">
    <text evidence="1">The sequence shown here is derived from an EMBL/GenBank/DDBJ whole genome shotgun (WGS) entry which is preliminary data.</text>
</comment>
<accession>A0ACC0MD95</accession>
<sequence length="107" mass="11774">MAIIGQSQPGRGSRRGGQFMLRRGDLPAVETIISSQPPLVQQPWLNSHWSSSSSAHPRRTEGATEGQPWLQLPWVEMLWVRFCLPVLAGEDDPAATICARTVAQQQG</sequence>